<organism evidence="6 7">
    <name type="scientific">Acidocella aquatica</name>
    <dbReference type="NCBI Taxonomy" id="1922313"/>
    <lineage>
        <taxon>Bacteria</taxon>
        <taxon>Pseudomonadati</taxon>
        <taxon>Pseudomonadota</taxon>
        <taxon>Alphaproteobacteria</taxon>
        <taxon>Acetobacterales</taxon>
        <taxon>Acidocellaceae</taxon>
        <taxon>Acidocella</taxon>
    </lineage>
</organism>
<evidence type="ECO:0000259" key="5">
    <source>
        <dbReference type="Pfam" id="PF00890"/>
    </source>
</evidence>
<dbReference type="SUPFAM" id="SSF51905">
    <property type="entry name" value="FAD/NAD(P)-binding domain"/>
    <property type="match status" value="1"/>
</dbReference>
<dbReference type="PANTHER" id="PTHR43400:SF10">
    <property type="entry name" value="3-OXOSTEROID 1-DEHYDROGENASE"/>
    <property type="match status" value="1"/>
</dbReference>
<dbReference type="InterPro" id="IPR027477">
    <property type="entry name" value="Succ_DH/fumarate_Rdtase_cat_sf"/>
</dbReference>
<gene>
    <name evidence="6" type="ORF">GCM10010909_01160</name>
</gene>
<keyword evidence="7" id="KW-1185">Reference proteome</keyword>
<evidence type="ECO:0000256" key="1">
    <source>
        <dbReference type="ARBA" id="ARBA00001974"/>
    </source>
</evidence>
<dbReference type="InterPro" id="IPR036188">
    <property type="entry name" value="FAD/NAD-bd_sf"/>
</dbReference>
<sequence length="472" mass="49699">MGKCDMTKDFDIIIIGGGGAGLAAGIMARRAGASVMVLEADTKLGGATAHSAAVLYAAGTSTQREAGIANDTPDAMFHYVMTLAGWEANPQSMRIMCEQSGPALEWLRTLGVVFPPDYLVCSGVEEVPRGHPSIGLADALINTAGAEGVEVAYGTRVDKLLIENGRVVGVSADGTELRAGAVIITTGGFGNSPEMIREFFPTAAAHGDWTYAVHYAAPFILGDGIKLGQSIGAAIVGKDTGLLLPTSGLGKWIEAFLPPWIMLVNTNGFRFMDESAPYAVSGYLLNSQHERRAYAVFDEPTLEEASQDLRFADPYHSGAAMPTWEYSLLRASIANGKIFKAGTIAELAGKIGVDPLTLETTIGKYNADCDQNRDSQFFKEMPKRFPVRTGPFYAREVRASVIGQTGAGLNVNEKAQVLDQHGRLIPGLYAAGEVLGCTVGKRYSGGGMGICNAMVFGRLAGSAAAAESVGNG</sequence>
<keyword evidence="3" id="KW-0274">FAD</keyword>
<dbReference type="PRINTS" id="PR00411">
    <property type="entry name" value="PNDRDTASEI"/>
</dbReference>
<dbReference type="PRINTS" id="PR00368">
    <property type="entry name" value="FADPNR"/>
</dbReference>
<dbReference type="InterPro" id="IPR003953">
    <property type="entry name" value="FAD-dep_OxRdtase_2_FAD-bd"/>
</dbReference>
<comment type="cofactor">
    <cofactor evidence="1">
        <name>FAD</name>
        <dbReference type="ChEBI" id="CHEBI:57692"/>
    </cofactor>
</comment>
<evidence type="ECO:0000313" key="6">
    <source>
        <dbReference type="EMBL" id="GLR65438.1"/>
    </source>
</evidence>
<dbReference type="Proteomes" id="UP001156641">
    <property type="component" value="Unassembled WGS sequence"/>
</dbReference>
<protein>
    <submittedName>
        <fullName evidence="6">Flavocytochrome c</fullName>
    </submittedName>
</protein>
<evidence type="ECO:0000313" key="7">
    <source>
        <dbReference type="Proteomes" id="UP001156641"/>
    </source>
</evidence>
<keyword evidence="2" id="KW-0285">Flavoprotein</keyword>
<keyword evidence="4" id="KW-0560">Oxidoreductase</keyword>
<dbReference type="Pfam" id="PF00890">
    <property type="entry name" value="FAD_binding_2"/>
    <property type="match status" value="1"/>
</dbReference>
<proteinExistence type="predicted"/>
<evidence type="ECO:0000256" key="4">
    <source>
        <dbReference type="ARBA" id="ARBA00023002"/>
    </source>
</evidence>
<evidence type="ECO:0000256" key="2">
    <source>
        <dbReference type="ARBA" id="ARBA00022630"/>
    </source>
</evidence>
<accession>A0ABQ6A1F9</accession>
<reference evidence="7" key="1">
    <citation type="journal article" date="2019" name="Int. J. Syst. Evol. Microbiol.">
        <title>The Global Catalogue of Microorganisms (GCM) 10K type strain sequencing project: providing services to taxonomists for standard genome sequencing and annotation.</title>
        <authorList>
            <consortium name="The Broad Institute Genomics Platform"/>
            <consortium name="The Broad Institute Genome Sequencing Center for Infectious Disease"/>
            <person name="Wu L."/>
            <person name="Ma J."/>
        </authorList>
    </citation>
    <scope>NUCLEOTIDE SEQUENCE [LARGE SCALE GENOMIC DNA]</scope>
    <source>
        <strain evidence="7">NBRC 112502</strain>
    </source>
</reference>
<comment type="caution">
    <text evidence="6">The sequence shown here is derived from an EMBL/GenBank/DDBJ whole genome shotgun (WGS) entry which is preliminary data.</text>
</comment>
<dbReference type="Gene3D" id="3.50.50.60">
    <property type="entry name" value="FAD/NAD(P)-binding domain"/>
    <property type="match status" value="1"/>
</dbReference>
<dbReference type="PANTHER" id="PTHR43400">
    <property type="entry name" value="FUMARATE REDUCTASE"/>
    <property type="match status" value="1"/>
</dbReference>
<name>A0ABQ6A1F9_9PROT</name>
<dbReference type="InterPro" id="IPR050315">
    <property type="entry name" value="FAD-oxidoreductase_2"/>
</dbReference>
<dbReference type="EMBL" id="BSOS01000005">
    <property type="protein sequence ID" value="GLR65438.1"/>
    <property type="molecule type" value="Genomic_DNA"/>
</dbReference>
<feature type="domain" description="FAD-dependent oxidoreductase 2 FAD-binding" evidence="5">
    <location>
        <begin position="11"/>
        <end position="449"/>
    </location>
</feature>
<evidence type="ECO:0000256" key="3">
    <source>
        <dbReference type="ARBA" id="ARBA00022827"/>
    </source>
</evidence>
<dbReference type="Gene3D" id="3.90.700.10">
    <property type="entry name" value="Succinate dehydrogenase/fumarate reductase flavoprotein, catalytic domain"/>
    <property type="match status" value="1"/>
</dbReference>
<dbReference type="SUPFAM" id="SSF56425">
    <property type="entry name" value="Succinate dehydrogenase/fumarate reductase flavoprotein, catalytic domain"/>
    <property type="match status" value="1"/>
</dbReference>